<evidence type="ECO:0000313" key="1">
    <source>
        <dbReference type="EMBL" id="SVC99429.1"/>
    </source>
</evidence>
<proteinExistence type="predicted"/>
<feature type="non-terminal residue" evidence="1">
    <location>
        <position position="1"/>
    </location>
</feature>
<organism evidence="1">
    <name type="scientific">marine metagenome</name>
    <dbReference type="NCBI Taxonomy" id="408172"/>
    <lineage>
        <taxon>unclassified sequences</taxon>
        <taxon>metagenomes</taxon>
        <taxon>ecological metagenomes</taxon>
    </lineage>
</organism>
<feature type="non-terminal residue" evidence="1">
    <location>
        <position position="164"/>
    </location>
</feature>
<sequence length="164" mass="19065">VVECAYAGCETIWITVGDGQEPLVRDLLGDYVEDPVWYFRKKSKYPKENKKQIPIFYVPLHPKDMGRRDCLSWGILNSAMAAYYTSKKISNWLLPNKYYVAPVYGIYEPSILQEHRLVISSHAHTFYLAHDNKTVAGGKHLGFTFDTKSFVQIRKQFRELEKIK</sequence>
<dbReference type="EMBL" id="UINC01123152">
    <property type="protein sequence ID" value="SVC99429.1"/>
    <property type="molecule type" value="Genomic_DNA"/>
</dbReference>
<name>A0A382RP18_9ZZZZ</name>
<gene>
    <name evidence="1" type="ORF">METZ01_LOCUS352283</name>
</gene>
<accession>A0A382RP18</accession>
<reference evidence="1" key="1">
    <citation type="submission" date="2018-05" db="EMBL/GenBank/DDBJ databases">
        <authorList>
            <person name="Lanie J.A."/>
            <person name="Ng W.-L."/>
            <person name="Kazmierczak K.M."/>
            <person name="Andrzejewski T.M."/>
            <person name="Davidsen T.M."/>
            <person name="Wayne K.J."/>
            <person name="Tettelin H."/>
            <person name="Glass J.I."/>
            <person name="Rusch D."/>
            <person name="Podicherti R."/>
            <person name="Tsui H.-C.T."/>
            <person name="Winkler M.E."/>
        </authorList>
    </citation>
    <scope>NUCLEOTIDE SEQUENCE</scope>
</reference>
<protein>
    <submittedName>
        <fullName evidence="1">Uncharacterized protein</fullName>
    </submittedName>
</protein>
<dbReference type="AlphaFoldDB" id="A0A382RP18"/>